<protein>
    <recommendedName>
        <fullName evidence="4">Secreted protein</fullName>
    </recommendedName>
</protein>
<comment type="caution">
    <text evidence="2">The sequence shown here is derived from an EMBL/GenBank/DDBJ whole genome shotgun (WGS) entry which is preliminary data.</text>
</comment>
<keyword evidence="3" id="KW-1185">Reference proteome</keyword>
<feature type="signal peptide" evidence="1">
    <location>
        <begin position="1"/>
        <end position="18"/>
    </location>
</feature>
<dbReference type="Proteomes" id="UP000562929">
    <property type="component" value="Unassembled WGS sequence"/>
</dbReference>
<keyword evidence="1" id="KW-0732">Signal</keyword>
<proteinExistence type="predicted"/>
<dbReference type="OrthoDB" id="4186099at2759"/>
<evidence type="ECO:0008006" key="4">
    <source>
        <dbReference type="Google" id="ProtNLM"/>
    </source>
</evidence>
<dbReference type="EMBL" id="JAACLJ010000002">
    <property type="protein sequence ID" value="KAF4592560.1"/>
    <property type="molecule type" value="Genomic_DNA"/>
</dbReference>
<dbReference type="AlphaFoldDB" id="A0A8H4QBC2"/>
<evidence type="ECO:0000313" key="3">
    <source>
        <dbReference type="Proteomes" id="UP000562929"/>
    </source>
</evidence>
<gene>
    <name evidence="2" type="ORF">GQ602_002859</name>
</gene>
<feature type="chain" id="PRO_5034559140" description="Secreted protein" evidence="1">
    <location>
        <begin position="19"/>
        <end position="82"/>
    </location>
</feature>
<evidence type="ECO:0000256" key="1">
    <source>
        <dbReference type="SAM" id="SignalP"/>
    </source>
</evidence>
<accession>A0A8H4QBC2</accession>
<sequence length="82" mass="8840">MKVGTASALVLCATGATANLCTQGLHYCGSTLMYLGETSKQMMEQAYVESGHRYKKAEELKDHLFLCMGDNGQGRADWCAGS</sequence>
<reference evidence="2 3" key="1">
    <citation type="journal article" date="2020" name="G3 (Bethesda)">
        <title>Genetic Underpinnings of Host Manipulation by Ophiocordyceps as Revealed by Comparative Transcriptomics.</title>
        <authorList>
            <person name="Will I."/>
            <person name="Das B."/>
            <person name="Trinh T."/>
            <person name="Brachmann A."/>
            <person name="Ohm R.A."/>
            <person name="de Bekker C."/>
        </authorList>
    </citation>
    <scope>NUCLEOTIDE SEQUENCE [LARGE SCALE GENOMIC DNA]</scope>
    <source>
        <strain evidence="2 3">EC05</strain>
    </source>
</reference>
<organism evidence="2 3">
    <name type="scientific">Ophiocordyceps camponoti-floridani</name>
    <dbReference type="NCBI Taxonomy" id="2030778"/>
    <lineage>
        <taxon>Eukaryota</taxon>
        <taxon>Fungi</taxon>
        <taxon>Dikarya</taxon>
        <taxon>Ascomycota</taxon>
        <taxon>Pezizomycotina</taxon>
        <taxon>Sordariomycetes</taxon>
        <taxon>Hypocreomycetidae</taxon>
        <taxon>Hypocreales</taxon>
        <taxon>Ophiocordycipitaceae</taxon>
        <taxon>Ophiocordyceps</taxon>
    </lineage>
</organism>
<evidence type="ECO:0000313" key="2">
    <source>
        <dbReference type="EMBL" id="KAF4592560.1"/>
    </source>
</evidence>
<name>A0A8H4QBC2_9HYPO</name>